<organism evidence="13 14">
    <name type="scientific">Morella rubra</name>
    <name type="common">Chinese bayberry</name>
    <dbReference type="NCBI Taxonomy" id="262757"/>
    <lineage>
        <taxon>Eukaryota</taxon>
        <taxon>Viridiplantae</taxon>
        <taxon>Streptophyta</taxon>
        <taxon>Embryophyta</taxon>
        <taxon>Tracheophyta</taxon>
        <taxon>Spermatophyta</taxon>
        <taxon>Magnoliopsida</taxon>
        <taxon>eudicotyledons</taxon>
        <taxon>Gunneridae</taxon>
        <taxon>Pentapetalae</taxon>
        <taxon>rosids</taxon>
        <taxon>fabids</taxon>
        <taxon>Fagales</taxon>
        <taxon>Myricaceae</taxon>
        <taxon>Morella</taxon>
    </lineage>
</organism>
<evidence type="ECO:0000256" key="3">
    <source>
        <dbReference type="ARBA" id="ARBA00008827"/>
    </source>
</evidence>
<evidence type="ECO:0000256" key="9">
    <source>
        <dbReference type="ARBA" id="ARBA00023034"/>
    </source>
</evidence>
<dbReference type="SUPFAM" id="SSF48452">
    <property type="entry name" value="TPR-like"/>
    <property type="match status" value="1"/>
</dbReference>
<keyword evidence="9" id="KW-0333">Golgi apparatus</keyword>
<keyword evidence="7" id="KW-0931">ER-Golgi transport</keyword>
<reference evidence="13 14" key="1">
    <citation type="journal article" date="2019" name="Plant Biotechnol. J.">
        <title>The red bayberry genome and genetic basis of sex determination.</title>
        <authorList>
            <person name="Jia H.M."/>
            <person name="Jia H.J."/>
            <person name="Cai Q.L."/>
            <person name="Wang Y."/>
            <person name="Zhao H.B."/>
            <person name="Yang W.F."/>
            <person name="Wang G.Y."/>
            <person name="Li Y.H."/>
            <person name="Zhan D.L."/>
            <person name="Shen Y.T."/>
            <person name="Niu Q.F."/>
            <person name="Chang L."/>
            <person name="Qiu J."/>
            <person name="Zhao L."/>
            <person name="Xie H.B."/>
            <person name="Fu W.Y."/>
            <person name="Jin J."/>
            <person name="Li X.W."/>
            <person name="Jiao Y."/>
            <person name="Zhou C.C."/>
            <person name="Tu T."/>
            <person name="Chai C.Y."/>
            <person name="Gao J.L."/>
            <person name="Fan L.J."/>
            <person name="van de Weg E."/>
            <person name="Wang J.Y."/>
            <person name="Gao Z.S."/>
        </authorList>
    </citation>
    <scope>NUCLEOTIDE SEQUENCE [LARGE SCALE GENOMIC DNA]</scope>
    <source>
        <tissue evidence="13">Leaves</tissue>
    </source>
</reference>
<evidence type="ECO:0000256" key="2">
    <source>
        <dbReference type="ARBA" id="ARBA00004347"/>
    </source>
</evidence>
<protein>
    <submittedName>
        <fullName evidence="13">Coatomer subunit epsilon-1</fullName>
    </submittedName>
</protein>
<dbReference type="GO" id="GO:0005198">
    <property type="term" value="F:structural molecule activity"/>
    <property type="evidence" value="ECO:0007669"/>
    <property type="project" value="InterPro"/>
</dbReference>
<evidence type="ECO:0000256" key="12">
    <source>
        <dbReference type="ARBA" id="ARBA00025582"/>
    </source>
</evidence>
<sequence>MAAAPDQLFNLRNNFYLGAYQAAINSSDVPNLSPEDAVERDCLVYRSYIALGSYPLVINEIDSSAATPLQAVKLLALYHSNPDDKEATISSLKEWLADPAIGNNPILRLIAGIIFMHEQDYNEALKHTNAGGTMELHALNVQIFLKMYRSDYAERQLRVMQQTDEDHTLTQLASAWLNLAVGGSKIQEAYLIFQDFSEKYQMTSLILNGKAVCCMHMGSFDEAETLLLEALNKASFGGITLLVFVGFLMRCKRSRNSSQSGCMLSSPWKTIFPFSQIEHVCAPISMHAVAKATTSVAGQLEKVIQLILGVYDAGHVSEVAGIQPLDDSDCSSSTPKIRFISSTELELPMDARFQVLWKRSAFFSQLKLSHPDHMLVKRAASAEESFDRALQSVA</sequence>
<dbReference type="GO" id="GO:0015031">
    <property type="term" value="P:protein transport"/>
    <property type="evidence" value="ECO:0007669"/>
    <property type="project" value="UniProtKB-KW"/>
</dbReference>
<evidence type="ECO:0000256" key="4">
    <source>
        <dbReference type="ARBA" id="ARBA00011775"/>
    </source>
</evidence>
<dbReference type="OrthoDB" id="310217at2759"/>
<dbReference type="FunFam" id="1.25.40.10:FF:000140">
    <property type="entry name" value="Coatomer subunit epsilon"/>
    <property type="match status" value="1"/>
</dbReference>
<comment type="function">
    <text evidence="12">The coatomer is a cytosolic protein complex that binds to dilysine motifs and reversibly associates with Golgi non-clathrin-coated vesicles, which further mediate biosynthetic protein transport from the ER, via the Golgi up to the trans Golgi network. The coatomer complex is required for budding from Golgi membranes, and is essential for the retrograde Golgi-to-ER transport of dilysine-tagged proteins.</text>
</comment>
<comment type="caution">
    <text evidence="13">The sequence shown here is derived from an EMBL/GenBank/DDBJ whole genome shotgun (WGS) entry which is preliminary data.</text>
</comment>
<evidence type="ECO:0000313" key="13">
    <source>
        <dbReference type="EMBL" id="KAB1222920.1"/>
    </source>
</evidence>
<dbReference type="PANTHER" id="PTHR10805:SF0">
    <property type="entry name" value="COATOMER SUBUNIT EPSILON"/>
    <property type="match status" value="1"/>
</dbReference>
<accession>A0A6A1WJ76</accession>
<dbReference type="EMBL" id="RXIC02000020">
    <property type="protein sequence ID" value="KAB1222920.1"/>
    <property type="molecule type" value="Genomic_DNA"/>
</dbReference>
<evidence type="ECO:0000256" key="10">
    <source>
        <dbReference type="ARBA" id="ARBA00023136"/>
    </source>
</evidence>
<keyword evidence="11" id="KW-0968">Cytoplasmic vesicle</keyword>
<keyword evidence="5" id="KW-0813">Transport</keyword>
<comment type="subunit">
    <text evidence="4">Oligomeric complex that consists of at least the alpha, beta, beta', gamma, delta, epsilon and zeta subunits.</text>
</comment>
<dbReference type="PANTHER" id="PTHR10805">
    <property type="entry name" value="COATOMER SUBUNIT EPSILON"/>
    <property type="match status" value="1"/>
</dbReference>
<name>A0A6A1WJ76_9ROSI</name>
<dbReference type="Proteomes" id="UP000516437">
    <property type="component" value="Chromosome 2"/>
</dbReference>
<evidence type="ECO:0000256" key="7">
    <source>
        <dbReference type="ARBA" id="ARBA00022892"/>
    </source>
</evidence>
<evidence type="ECO:0000256" key="1">
    <source>
        <dbReference type="ARBA" id="ARBA00004255"/>
    </source>
</evidence>
<gene>
    <name evidence="13" type="ORF">CJ030_MR2G013590</name>
</gene>
<dbReference type="InterPro" id="IPR006822">
    <property type="entry name" value="Coatomer_esu"/>
</dbReference>
<evidence type="ECO:0000256" key="5">
    <source>
        <dbReference type="ARBA" id="ARBA00022448"/>
    </source>
</evidence>
<dbReference type="AlphaFoldDB" id="A0A6A1WJ76"/>
<comment type="subcellular location">
    <subcellularLocation>
        <location evidence="2">Cytoplasmic vesicle</location>
        <location evidence="2">COPI-coated vesicle membrane</location>
        <topology evidence="2">Peripheral membrane protein</topology>
        <orientation evidence="2">Cytoplasmic side</orientation>
    </subcellularLocation>
    <subcellularLocation>
        <location evidence="1">Golgi apparatus membrane</location>
        <topology evidence="1">Peripheral membrane protein</topology>
        <orientation evidence="1">Cytoplasmic side</orientation>
    </subcellularLocation>
</comment>
<proteinExistence type="inferred from homology"/>
<evidence type="ECO:0000313" key="14">
    <source>
        <dbReference type="Proteomes" id="UP000516437"/>
    </source>
</evidence>
<dbReference type="GO" id="GO:0000139">
    <property type="term" value="C:Golgi membrane"/>
    <property type="evidence" value="ECO:0007669"/>
    <property type="project" value="UniProtKB-SubCell"/>
</dbReference>
<comment type="similarity">
    <text evidence="3">Belongs to the COPE family.</text>
</comment>
<dbReference type="GO" id="GO:0030126">
    <property type="term" value="C:COPI vesicle coat"/>
    <property type="evidence" value="ECO:0007669"/>
    <property type="project" value="TreeGrafter"/>
</dbReference>
<dbReference type="InterPro" id="IPR011990">
    <property type="entry name" value="TPR-like_helical_dom_sf"/>
</dbReference>
<dbReference type="GO" id="GO:0006888">
    <property type="term" value="P:endoplasmic reticulum to Golgi vesicle-mediated transport"/>
    <property type="evidence" value="ECO:0007669"/>
    <property type="project" value="TreeGrafter"/>
</dbReference>
<keyword evidence="8" id="KW-0653">Protein transport</keyword>
<evidence type="ECO:0000256" key="6">
    <source>
        <dbReference type="ARBA" id="ARBA00022490"/>
    </source>
</evidence>
<keyword evidence="6" id="KW-0963">Cytoplasm</keyword>
<keyword evidence="14" id="KW-1185">Reference proteome</keyword>
<keyword evidence="10" id="KW-0472">Membrane</keyword>
<dbReference type="Pfam" id="PF04733">
    <property type="entry name" value="Coatomer_E"/>
    <property type="match status" value="2"/>
</dbReference>
<evidence type="ECO:0000256" key="8">
    <source>
        <dbReference type="ARBA" id="ARBA00022927"/>
    </source>
</evidence>
<dbReference type="GO" id="GO:0006891">
    <property type="term" value="P:intra-Golgi vesicle-mediated transport"/>
    <property type="evidence" value="ECO:0007669"/>
    <property type="project" value="TreeGrafter"/>
</dbReference>
<dbReference type="Gene3D" id="1.25.40.10">
    <property type="entry name" value="Tetratricopeptide repeat domain"/>
    <property type="match status" value="1"/>
</dbReference>
<dbReference type="GO" id="GO:0006890">
    <property type="term" value="P:retrograde vesicle-mediated transport, Golgi to endoplasmic reticulum"/>
    <property type="evidence" value="ECO:0007669"/>
    <property type="project" value="InterPro"/>
</dbReference>
<evidence type="ECO:0000256" key="11">
    <source>
        <dbReference type="ARBA" id="ARBA00023329"/>
    </source>
</evidence>